<evidence type="ECO:0000313" key="4">
    <source>
        <dbReference type="Proteomes" id="UP001374579"/>
    </source>
</evidence>
<sequence length="520" mass="59547">MAASFLREAGFLGPYVVRCVSSQAILGSTRRCLCRLKLLHHRQTVFQVVRTAASTAIKADAAPTTGGSEVSTKVQTEVLEAESTDNLYRERYIPITRRSIIRFLVEEENFLNEQEKKHFEDFALTLDSAIVNKYHGILQDLKSLFDPINPDKDTIQSRKYSRRERLDNEFWLLQRVEDIMEKANFYELEKSRVLKLLAEHESKGVRVSVNLDRYDILRFWVLGREQPPPEVGFLERMFNLVRRKPALPTVEYYKRVVVAIRLKKDSKLLLKSFKEIPVDRLEMLLPDGTMRMNKMDKGVLSASIVIATTGLLAKAVTVMAQMNLDWMLLVTVVTGGIGVQAWTSYKNRRNAYLVEVSRTLYFKNLANNGGLLAAMVDRAEDESFKEALLVYTFLLTQRSPAAKVKASKQQIPAELGGLTDAAVEIKIQNWITQKTGVHIEFESSEAIRLLKKFGILSETNEKLHVLPLEASINCLPITPQSLIARSMEADLPEGYDRDEYLETEHEYKEEEKRTKRYGWF</sequence>
<dbReference type="AlphaFoldDB" id="A0AAN9C3T0"/>
<evidence type="ECO:0000256" key="1">
    <source>
        <dbReference type="ARBA" id="ARBA00022553"/>
    </source>
</evidence>
<protein>
    <recommendedName>
        <fullName evidence="5">Transmembrane protein 143</fullName>
    </recommendedName>
</protein>
<organism evidence="3 4">
    <name type="scientific">Littorina saxatilis</name>
    <dbReference type="NCBI Taxonomy" id="31220"/>
    <lineage>
        <taxon>Eukaryota</taxon>
        <taxon>Metazoa</taxon>
        <taxon>Spiralia</taxon>
        <taxon>Lophotrochozoa</taxon>
        <taxon>Mollusca</taxon>
        <taxon>Gastropoda</taxon>
        <taxon>Caenogastropoda</taxon>
        <taxon>Littorinimorpha</taxon>
        <taxon>Littorinoidea</taxon>
        <taxon>Littorinidae</taxon>
        <taxon>Littorina</taxon>
    </lineage>
</organism>
<comment type="caution">
    <text evidence="3">The sequence shown here is derived from an EMBL/GenBank/DDBJ whole genome shotgun (WGS) entry which is preliminary data.</text>
</comment>
<reference evidence="3 4" key="1">
    <citation type="submission" date="2024-02" db="EMBL/GenBank/DDBJ databases">
        <title>Chromosome-scale genome assembly of the rough periwinkle Littorina saxatilis.</title>
        <authorList>
            <person name="De Jode A."/>
            <person name="Faria R."/>
            <person name="Formenti G."/>
            <person name="Sims Y."/>
            <person name="Smith T.P."/>
            <person name="Tracey A."/>
            <person name="Wood J.M.D."/>
            <person name="Zagrodzka Z.B."/>
            <person name="Johannesson K."/>
            <person name="Butlin R.K."/>
            <person name="Leder E.H."/>
        </authorList>
    </citation>
    <scope>NUCLEOTIDE SEQUENCE [LARGE SCALE GENOMIC DNA]</scope>
    <source>
        <strain evidence="3">Snail1</strain>
        <tissue evidence="3">Muscle</tissue>
    </source>
</reference>
<dbReference type="EMBL" id="JBAMIC010000001">
    <property type="protein sequence ID" value="KAK7113905.1"/>
    <property type="molecule type" value="Genomic_DNA"/>
</dbReference>
<dbReference type="PANTHER" id="PTHR16095:SF11">
    <property type="entry name" value="TRANSMEMBRANE PROTEIN 143"/>
    <property type="match status" value="1"/>
</dbReference>
<feature type="transmembrane region" description="Helical" evidence="2">
    <location>
        <begin position="299"/>
        <end position="320"/>
    </location>
</feature>
<keyword evidence="4" id="KW-1185">Reference proteome</keyword>
<dbReference type="PANTHER" id="PTHR16095">
    <property type="entry name" value="TRANSMEMBRANE PROTEIN 143 FAMILY MEMBER"/>
    <property type="match status" value="1"/>
</dbReference>
<proteinExistence type="predicted"/>
<dbReference type="Proteomes" id="UP001374579">
    <property type="component" value="Unassembled WGS sequence"/>
</dbReference>
<keyword evidence="2" id="KW-0472">Membrane</keyword>
<evidence type="ECO:0000256" key="2">
    <source>
        <dbReference type="SAM" id="Phobius"/>
    </source>
</evidence>
<feature type="transmembrane region" description="Helical" evidence="2">
    <location>
        <begin position="326"/>
        <end position="345"/>
    </location>
</feature>
<dbReference type="InterPro" id="IPR022227">
    <property type="entry name" value="DUF3754"/>
</dbReference>
<name>A0AAN9C3T0_9CAEN</name>
<evidence type="ECO:0008006" key="5">
    <source>
        <dbReference type="Google" id="ProtNLM"/>
    </source>
</evidence>
<accession>A0AAN9C3T0</accession>
<keyword evidence="2" id="KW-1133">Transmembrane helix</keyword>
<keyword evidence="2" id="KW-0812">Transmembrane</keyword>
<keyword evidence="1" id="KW-0597">Phosphoprotein</keyword>
<dbReference type="Pfam" id="PF12576">
    <property type="entry name" value="DUF3754"/>
    <property type="match status" value="1"/>
</dbReference>
<gene>
    <name evidence="3" type="ORF">V1264_000063</name>
</gene>
<evidence type="ECO:0000313" key="3">
    <source>
        <dbReference type="EMBL" id="KAK7113905.1"/>
    </source>
</evidence>